<dbReference type="AlphaFoldDB" id="A0A7T7AK69"/>
<dbReference type="SUPFAM" id="SSF53649">
    <property type="entry name" value="Alkaline phosphatase-like"/>
    <property type="match status" value="1"/>
</dbReference>
<dbReference type="PANTHER" id="PTHR43751">
    <property type="entry name" value="SULFATASE"/>
    <property type="match status" value="1"/>
</dbReference>
<dbReference type="EMBL" id="CP066770">
    <property type="protein sequence ID" value="QQK05655.1"/>
    <property type="molecule type" value="Genomic_DNA"/>
</dbReference>
<gene>
    <name evidence="2" type="ORF">JFN94_17240</name>
</gene>
<protein>
    <submittedName>
        <fullName evidence="2">Sulfatase</fullName>
    </submittedName>
</protein>
<proteinExistence type="predicted"/>
<dbReference type="InterPro" id="IPR017850">
    <property type="entry name" value="Alkaline_phosphatase_core_sf"/>
</dbReference>
<evidence type="ECO:0000313" key="3">
    <source>
        <dbReference type="Proteomes" id="UP000596205"/>
    </source>
</evidence>
<sequence>MRLIYIDIDTLRPDHLGCYGYHRNTSPNIDRLAAQSILFRNVHASDTPCLPSRTALLTGRFGIHNGVVNHGGEDADPVIGGPDRKFWSQLHFDSFPFRMQQAGLKTVSVSSFAHRHSAFHWYAGFDETYNVGKFGRETADEVFALASDWLARHGAEDNWFLHVHMWDPHTPYRAAAEYGEPFADAPLPAWLTEAVRARHWEGCGPHGAQECTGFAPNEAARAWYPRQPQSIPDMAAVRAMFDGYDTGVRVADEYVGKLLAQLSALGVGDETAVMLSSDHGETLGELNVYGDHQTADQFTTHVPLLLKWPGLEAGREYRAFHYQIDITATLLELLGQPVPEGWDGASFAASLQAGADEGRDHLVVSQGAWTCQRGVRFENWMMIRTLHDGYHLFDDILLFDLDTDPHEQHNLAGERPDIVARGIGLLDAWEADMLPSAARGRDPLVNVVKEGGPYHVRGKLHAYLERLRATGRAELADALALKHADDLRRPAEPVKPPFPIRNLRIV</sequence>
<dbReference type="RefSeq" id="WP_124826619.1">
    <property type="nucleotide sequence ID" value="NZ_CADEPR010000004.1"/>
</dbReference>
<accession>A0A7T7AK69</accession>
<organism evidence="2 3">
    <name type="scientific">Burkholderia anthina</name>
    <dbReference type="NCBI Taxonomy" id="179879"/>
    <lineage>
        <taxon>Bacteria</taxon>
        <taxon>Pseudomonadati</taxon>
        <taxon>Pseudomonadota</taxon>
        <taxon>Betaproteobacteria</taxon>
        <taxon>Burkholderiales</taxon>
        <taxon>Burkholderiaceae</taxon>
        <taxon>Burkholderia</taxon>
        <taxon>Burkholderia cepacia complex</taxon>
    </lineage>
</organism>
<dbReference type="Proteomes" id="UP000596205">
    <property type="component" value="Chromosome 2"/>
</dbReference>
<dbReference type="InterPro" id="IPR052701">
    <property type="entry name" value="GAG_Ulvan_Degrading_Sulfatases"/>
</dbReference>
<dbReference type="InterPro" id="IPR000917">
    <property type="entry name" value="Sulfatase_N"/>
</dbReference>
<name>A0A7T7AK69_9BURK</name>
<evidence type="ECO:0000313" key="2">
    <source>
        <dbReference type="EMBL" id="QQK05655.1"/>
    </source>
</evidence>
<evidence type="ECO:0000259" key="1">
    <source>
        <dbReference type="Pfam" id="PF00884"/>
    </source>
</evidence>
<feature type="domain" description="Sulfatase N-terminal" evidence="1">
    <location>
        <begin position="4"/>
        <end position="335"/>
    </location>
</feature>
<dbReference type="Gene3D" id="3.40.720.10">
    <property type="entry name" value="Alkaline Phosphatase, subunit A"/>
    <property type="match status" value="1"/>
</dbReference>
<dbReference type="Pfam" id="PF00884">
    <property type="entry name" value="Sulfatase"/>
    <property type="match status" value="1"/>
</dbReference>
<reference evidence="2 3" key="1">
    <citation type="submission" date="2020-12" db="EMBL/GenBank/DDBJ databases">
        <title>Complete genome sequence of Burkholderia anthina BJQ0011.</title>
        <authorList>
            <person name="Xu Y."/>
        </authorList>
    </citation>
    <scope>NUCLEOTIDE SEQUENCE [LARGE SCALE GENOMIC DNA]</scope>
    <source>
        <strain evidence="2 3">BJQ0011</strain>
    </source>
</reference>
<dbReference type="KEGG" id="bann:JFN94_17240"/>
<dbReference type="PANTHER" id="PTHR43751:SF3">
    <property type="entry name" value="SULFATASE N-TERMINAL DOMAIN-CONTAINING PROTEIN"/>
    <property type="match status" value="1"/>
</dbReference>
<dbReference type="CDD" id="cd16148">
    <property type="entry name" value="sulfatase_like"/>
    <property type="match status" value="1"/>
</dbReference>